<dbReference type="Gene3D" id="3.40.50.720">
    <property type="entry name" value="NAD(P)-binding Rossmann-like Domain"/>
    <property type="match status" value="1"/>
</dbReference>
<dbReference type="FunCoup" id="F5YBZ8">
    <property type="interactions" value="27"/>
</dbReference>
<dbReference type="RefSeq" id="WP_015710224.1">
    <property type="nucleotide sequence ID" value="NC_015577.1"/>
</dbReference>
<dbReference type="HOGENOM" id="CLU_023194_17_1_12"/>
<dbReference type="InParanoid" id="F5YBZ8"/>
<evidence type="ECO:0000313" key="4">
    <source>
        <dbReference type="Proteomes" id="UP000009222"/>
    </source>
</evidence>
<dbReference type="InterPro" id="IPR051317">
    <property type="entry name" value="Gfo/Idh/MocA_oxidoreduct"/>
</dbReference>
<dbReference type="eggNOG" id="COG0673">
    <property type="taxonomic scope" value="Bacteria"/>
</dbReference>
<organism evidence="3 4">
    <name type="scientific">Leadbettera azotonutricia (strain ATCC BAA-888 / DSM 13862 / ZAS-9)</name>
    <name type="common">Treponema azotonutricium</name>
    <dbReference type="NCBI Taxonomy" id="545695"/>
    <lineage>
        <taxon>Bacteria</taxon>
        <taxon>Pseudomonadati</taxon>
        <taxon>Spirochaetota</taxon>
        <taxon>Spirochaetia</taxon>
        <taxon>Spirochaetales</taxon>
        <taxon>Breznakiellaceae</taxon>
        <taxon>Leadbettera</taxon>
    </lineage>
</organism>
<accession>F5YBZ8</accession>
<dbReference type="GO" id="GO:0000166">
    <property type="term" value="F:nucleotide binding"/>
    <property type="evidence" value="ECO:0007669"/>
    <property type="project" value="InterPro"/>
</dbReference>
<keyword evidence="4" id="KW-1185">Reference proteome</keyword>
<dbReference type="Pfam" id="PF01408">
    <property type="entry name" value="GFO_IDH_MocA"/>
    <property type="match status" value="1"/>
</dbReference>
<dbReference type="SUPFAM" id="SSF55347">
    <property type="entry name" value="Glyceraldehyde-3-phosphate dehydrogenase-like, C-terminal domain"/>
    <property type="match status" value="1"/>
</dbReference>
<dbReference type="PANTHER" id="PTHR43708:SF3">
    <property type="entry name" value="OXIDOREDUCTASE"/>
    <property type="match status" value="1"/>
</dbReference>
<name>F5YBZ8_LEAAZ</name>
<dbReference type="AlphaFoldDB" id="F5YBZ8"/>
<evidence type="ECO:0000259" key="1">
    <source>
        <dbReference type="Pfam" id="PF01408"/>
    </source>
</evidence>
<dbReference type="InterPro" id="IPR036291">
    <property type="entry name" value="NAD(P)-bd_dom_sf"/>
</dbReference>
<sequence length="390" mass="42726">MIESSANIEFKPRLRYGMVGGGQGSFIGDVHRKSIALDGMAEIAAGCFSRSADNTLATGAALGIKRERLYATYEEMAEEESKRADKIDFVVIVTPNYAHYGAAKAFLSRGIPVVCDKPLCIEASEARELQELAEKNKLLFCVTYTYSGNPAVKHGKALIKKGEIGKIHFITGEYPQEWLLAPSEKQGNKQAVWRTDPKLAGKSNSVGDLGSHIENLVHYFTGLKIKSLCARLDKIGPGRVLDDNATIMVEYDNGAKGVYWSSQVASGYDNALKVRIFGDKGAVEFNEEECNYIKFSQFGKPTTVLSRGRDPFDPHAQGFSRIPSGHPEGYFEALANIYKTFITALAKQKEGKPLTEDDLDFPTVEDGLNGVVFIGKCVESSDKGAVWVNL</sequence>
<dbReference type="SUPFAM" id="SSF51735">
    <property type="entry name" value="NAD(P)-binding Rossmann-fold domains"/>
    <property type="match status" value="1"/>
</dbReference>
<dbReference type="OrthoDB" id="9815825at2"/>
<protein>
    <submittedName>
        <fullName evidence="3">Oxidoreductase domain protein</fullName>
    </submittedName>
</protein>
<dbReference type="InterPro" id="IPR055170">
    <property type="entry name" value="GFO_IDH_MocA-like_dom"/>
</dbReference>
<feature type="domain" description="Gfo/Idh/MocA-like oxidoreductase N-terminal" evidence="1">
    <location>
        <begin position="14"/>
        <end position="143"/>
    </location>
</feature>
<evidence type="ECO:0000259" key="2">
    <source>
        <dbReference type="Pfam" id="PF22725"/>
    </source>
</evidence>
<dbReference type="STRING" id="545695.TREAZ_1806"/>
<gene>
    <name evidence="3" type="ordered locus">TREAZ_1806</name>
</gene>
<dbReference type="KEGG" id="taz:TREAZ_1806"/>
<evidence type="ECO:0000313" key="3">
    <source>
        <dbReference type="EMBL" id="AEF80606.1"/>
    </source>
</evidence>
<reference evidence="3 4" key="2">
    <citation type="journal article" date="2011" name="ISME J.">
        <title>RNA-seq reveals cooperative metabolic interactions between two termite-gut spirochete species in co-culture.</title>
        <authorList>
            <person name="Rosenthal A.Z."/>
            <person name="Matson E.G."/>
            <person name="Eldar A."/>
            <person name="Leadbetter J.R."/>
        </authorList>
    </citation>
    <scope>NUCLEOTIDE SEQUENCE [LARGE SCALE GENOMIC DNA]</scope>
    <source>
        <strain evidence="4">ATCC BAA-888 / DSM 13862 / ZAS-9</strain>
    </source>
</reference>
<dbReference type="Pfam" id="PF22725">
    <property type="entry name" value="GFO_IDH_MocA_C3"/>
    <property type="match status" value="1"/>
</dbReference>
<proteinExistence type="predicted"/>
<reference evidence="4" key="1">
    <citation type="submission" date="2009-12" db="EMBL/GenBank/DDBJ databases">
        <title>Complete sequence of Treponema azotonutricium strain ZAS-9.</title>
        <authorList>
            <person name="Tetu S.G."/>
            <person name="Matson E."/>
            <person name="Ren Q."/>
            <person name="Seshadri R."/>
            <person name="Elbourne L."/>
            <person name="Hassan K.A."/>
            <person name="Durkin A."/>
            <person name="Radune D."/>
            <person name="Mohamoud Y."/>
            <person name="Shay R."/>
            <person name="Jin S."/>
            <person name="Zhang X."/>
            <person name="Lucey K."/>
            <person name="Ballor N.R."/>
            <person name="Ottesen E."/>
            <person name="Rosenthal R."/>
            <person name="Allen A."/>
            <person name="Leadbetter J.R."/>
            <person name="Paulsen I.T."/>
        </authorList>
    </citation>
    <scope>NUCLEOTIDE SEQUENCE [LARGE SCALE GENOMIC DNA]</scope>
    <source>
        <strain evidence="4">ATCC BAA-888 / DSM 13862 / ZAS-9</strain>
    </source>
</reference>
<dbReference type="Proteomes" id="UP000009222">
    <property type="component" value="Chromosome"/>
</dbReference>
<feature type="domain" description="GFO/IDH/MocA-like oxidoreductase" evidence="2">
    <location>
        <begin position="156"/>
        <end position="283"/>
    </location>
</feature>
<dbReference type="Gene3D" id="3.30.360.10">
    <property type="entry name" value="Dihydrodipicolinate Reductase, domain 2"/>
    <property type="match status" value="1"/>
</dbReference>
<dbReference type="PANTHER" id="PTHR43708">
    <property type="entry name" value="CONSERVED EXPRESSED OXIDOREDUCTASE (EUROFUNG)"/>
    <property type="match status" value="1"/>
</dbReference>
<dbReference type="EMBL" id="CP001841">
    <property type="protein sequence ID" value="AEF80606.1"/>
    <property type="molecule type" value="Genomic_DNA"/>
</dbReference>
<dbReference type="InterPro" id="IPR000683">
    <property type="entry name" value="Gfo/Idh/MocA-like_OxRdtase_N"/>
</dbReference>